<reference evidence="7 8" key="1">
    <citation type="submission" date="2020-06" db="EMBL/GenBank/DDBJ databases">
        <title>Dyadobacter sandarakinus sp. nov., isolated from the soil of the Arctic Yellow River Station.</title>
        <authorList>
            <person name="Zhang Y."/>
            <person name="Peng F."/>
        </authorList>
    </citation>
    <scope>NUCLEOTIDE SEQUENCE [LARGE SCALE GENOMIC DNA]</scope>
    <source>
        <strain evidence="7 8">Q3-56</strain>
    </source>
</reference>
<keyword evidence="8" id="KW-1185">Reference proteome</keyword>
<keyword evidence="4 5" id="KW-0326">Glycosidase</keyword>
<sequence>MISMRRASGFLLIIFLQMAPAAFAQKFTFKNPILENGADPWMTKKDSLFYYCYSEGNAVRVRAARFAHDMDEGREITSWSPPEGKAYSKELWAPELHFLQGKWYIYVAADNGQNEHHRMYVLQSRTAEISSGFEMAGELQTEKWAIDGTPLELGGKLYFIWSGWAGDANEAQNLYIAPMQSPVQVSAGRVLISKPEYEWEKRGSGNGLPTINEGPQVLQHDGKTFVIYSAAGSWSDYYCLGQLQLTGTDPMDPASWTKKPEPAFESARRVYSPGHASFLNIKGQDWIIYHSAKTKGSGWKRKVNMQPFSWKHGEPHFGKPVRVKKKLIISY</sequence>
<proteinExistence type="inferred from homology"/>
<evidence type="ECO:0000256" key="4">
    <source>
        <dbReference type="ARBA" id="ARBA00023295"/>
    </source>
</evidence>
<dbReference type="RefSeq" id="WP_204663420.1">
    <property type="nucleotide sequence ID" value="NZ_CP056775.1"/>
</dbReference>
<dbReference type="CDD" id="cd18820">
    <property type="entry name" value="GH43_LbAraf43-like"/>
    <property type="match status" value="1"/>
</dbReference>
<organism evidence="7 8">
    <name type="scientific">Dyadobacter sandarakinus</name>
    <dbReference type="NCBI Taxonomy" id="2747268"/>
    <lineage>
        <taxon>Bacteria</taxon>
        <taxon>Pseudomonadati</taxon>
        <taxon>Bacteroidota</taxon>
        <taxon>Cytophagia</taxon>
        <taxon>Cytophagales</taxon>
        <taxon>Spirosomataceae</taxon>
        <taxon>Dyadobacter</taxon>
    </lineage>
</organism>
<evidence type="ECO:0000256" key="6">
    <source>
        <dbReference type="SAM" id="SignalP"/>
    </source>
</evidence>
<dbReference type="EMBL" id="CP056775">
    <property type="protein sequence ID" value="QRR01273.1"/>
    <property type="molecule type" value="Genomic_DNA"/>
</dbReference>
<keyword evidence="3 5" id="KW-0378">Hydrolase</keyword>
<dbReference type="Gene3D" id="2.115.10.20">
    <property type="entry name" value="Glycosyl hydrolase domain, family 43"/>
    <property type="match status" value="1"/>
</dbReference>
<dbReference type="PANTHER" id="PTHR43817:SF1">
    <property type="entry name" value="HYDROLASE, FAMILY 43, PUTATIVE (AFU_ORTHOLOGUE AFUA_3G01660)-RELATED"/>
    <property type="match status" value="1"/>
</dbReference>
<dbReference type="SUPFAM" id="SSF75005">
    <property type="entry name" value="Arabinanase/levansucrase/invertase"/>
    <property type="match status" value="1"/>
</dbReference>
<name>A0ABX7I6C3_9BACT</name>
<dbReference type="PANTHER" id="PTHR43817">
    <property type="entry name" value="GLYCOSYL HYDROLASE"/>
    <property type="match status" value="1"/>
</dbReference>
<accession>A0ABX7I6C3</accession>
<dbReference type="Pfam" id="PF04616">
    <property type="entry name" value="Glyco_hydro_43"/>
    <property type="match status" value="1"/>
</dbReference>
<feature type="signal peptide" evidence="6">
    <location>
        <begin position="1"/>
        <end position="24"/>
    </location>
</feature>
<evidence type="ECO:0000313" key="8">
    <source>
        <dbReference type="Proteomes" id="UP000612680"/>
    </source>
</evidence>
<keyword evidence="2 6" id="KW-0732">Signal</keyword>
<dbReference type="InterPro" id="IPR006710">
    <property type="entry name" value="Glyco_hydro_43"/>
</dbReference>
<evidence type="ECO:0000256" key="2">
    <source>
        <dbReference type="ARBA" id="ARBA00022729"/>
    </source>
</evidence>
<evidence type="ECO:0000256" key="1">
    <source>
        <dbReference type="ARBA" id="ARBA00009865"/>
    </source>
</evidence>
<evidence type="ECO:0000313" key="7">
    <source>
        <dbReference type="EMBL" id="QRR01273.1"/>
    </source>
</evidence>
<gene>
    <name evidence="7" type="ORF">HWI92_10325</name>
</gene>
<protein>
    <submittedName>
        <fullName evidence="7">Glycoside hydrolase family 43 protein</fullName>
    </submittedName>
</protein>
<feature type="chain" id="PRO_5046562775" evidence="6">
    <location>
        <begin position="25"/>
        <end position="331"/>
    </location>
</feature>
<evidence type="ECO:0000256" key="3">
    <source>
        <dbReference type="ARBA" id="ARBA00022801"/>
    </source>
</evidence>
<dbReference type="InterPro" id="IPR023296">
    <property type="entry name" value="Glyco_hydro_beta-prop_sf"/>
</dbReference>
<dbReference type="GO" id="GO:0016787">
    <property type="term" value="F:hydrolase activity"/>
    <property type="evidence" value="ECO:0007669"/>
    <property type="project" value="UniProtKB-KW"/>
</dbReference>
<dbReference type="Proteomes" id="UP000612680">
    <property type="component" value="Chromosome"/>
</dbReference>
<evidence type="ECO:0000256" key="5">
    <source>
        <dbReference type="RuleBase" id="RU361187"/>
    </source>
</evidence>
<comment type="similarity">
    <text evidence="1 5">Belongs to the glycosyl hydrolase 43 family.</text>
</comment>